<name>A0A9P3PL87_LYOSH</name>
<keyword evidence="2" id="KW-1185">Reference proteome</keyword>
<comment type="caution">
    <text evidence="1">The sequence shown here is derived from an EMBL/GenBank/DDBJ whole genome shotgun (WGS) entry which is preliminary data.</text>
</comment>
<dbReference type="PANTHER" id="PTHR34561:SF1">
    <property type="entry name" value="NADH DEHYDROGENASE [UBIQUINONE] 1 ALPHA SUBCOMPLEX ASSEMBLY FACTOR 8"/>
    <property type="match status" value="1"/>
</dbReference>
<gene>
    <name evidence="1" type="ORF">LshimejAT787_0405350</name>
</gene>
<dbReference type="GO" id="GO:0005739">
    <property type="term" value="C:mitochondrion"/>
    <property type="evidence" value="ECO:0007669"/>
    <property type="project" value="InterPro"/>
</dbReference>
<dbReference type="InterPro" id="IPR034595">
    <property type="entry name" value="NDUFAF8"/>
</dbReference>
<accession>A0A9P3PL87</accession>
<dbReference type="GO" id="GO:0032981">
    <property type="term" value="P:mitochondrial respiratory chain complex I assembly"/>
    <property type="evidence" value="ECO:0007669"/>
    <property type="project" value="InterPro"/>
</dbReference>
<protein>
    <submittedName>
        <fullName evidence="1">Mitochondrial respiratory chain complex I assembly</fullName>
    </submittedName>
</protein>
<dbReference type="EMBL" id="BRPK01000004">
    <property type="protein sequence ID" value="GLB37484.1"/>
    <property type="molecule type" value="Genomic_DNA"/>
</dbReference>
<evidence type="ECO:0000313" key="1">
    <source>
        <dbReference type="EMBL" id="GLB37484.1"/>
    </source>
</evidence>
<proteinExistence type="predicted"/>
<dbReference type="Proteomes" id="UP001063166">
    <property type="component" value="Unassembled WGS sequence"/>
</dbReference>
<sequence>MTVVKSAVPRQTPLKRFALHTTSTCASQASVYGKCIVANYTDVQKDMCKEEFAQFKRCLRNAMKRKW</sequence>
<dbReference type="PANTHER" id="PTHR34561">
    <property type="entry name" value="NADH DEHYDROGENASE [UBIQUINONE] 1 ALPHA SUBCOMPLEX ASSEMBLY FACTOR 8"/>
    <property type="match status" value="1"/>
</dbReference>
<dbReference type="AlphaFoldDB" id="A0A9P3PL87"/>
<dbReference type="PROSITE" id="PS51808">
    <property type="entry name" value="CHCH"/>
    <property type="match status" value="1"/>
</dbReference>
<dbReference type="OrthoDB" id="3821113at2759"/>
<reference evidence="1" key="1">
    <citation type="submission" date="2022-07" db="EMBL/GenBank/DDBJ databases">
        <title>The genome of Lyophyllum shimeji provides insight into the initial evolution of ectomycorrhizal fungal genome.</title>
        <authorList>
            <person name="Kobayashi Y."/>
            <person name="Shibata T."/>
            <person name="Hirakawa H."/>
            <person name="Shigenobu S."/>
            <person name="Nishiyama T."/>
            <person name="Yamada A."/>
            <person name="Hasebe M."/>
            <person name="Kawaguchi M."/>
        </authorList>
    </citation>
    <scope>NUCLEOTIDE SEQUENCE</scope>
    <source>
        <strain evidence="1">AT787</strain>
    </source>
</reference>
<organism evidence="1 2">
    <name type="scientific">Lyophyllum shimeji</name>
    <name type="common">Hon-shimeji</name>
    <name type="synonym">Tricholoma shimeji</name>
    <dbReference type="NCBI Taxonomy" id="47721"/>
    <lineage>
        <taxon>Eukaryota</taxon>
        <taxon>Fungi</taxon>
        <taxon>Dikarya</taxon>
        <taxon>Basidiomycota</taxon>
        <taxon>Agaricomycotina</taxon>
        <taxon>Agaricomycetes</taxon>
        <taxon>Agaricomycetidae</taxon>
        <taxon>Agaricales</taxon>
        <taxon>Tricholomatineae</taxon>
        <taxon>Lyophyllaceae</taxon>
        <taxon>Lyophyllum</taxon>
    </lineage>
</organism>
<evidence type="ECO:0000313" key="2">
    <source>
        <dbReference type="Proteomes" id="UP001063166"/>
    </source>
</evidence>